<dbReference type="GO" id="GO:0016987">
    <property type="term" value="F:sigma factor activity"/>
    <property type="evidence" value="ECO:0007669"/>
    <property type="project" value="UniProtKB-KW"/>
</dbReference>
<name>A0A285U2T3_9PROT</name>
<dbReference type="InterPro" id="IPR014284">
    <property type="entry name" value="RNA_pol_sigma-70_dom"/>
</dbReference>
<dbReference type="SUPFAM" id="SSF88659">
    <property type="entry name" value="Sigma3 and sigma4 domains of RNA polymerase sigma factors"/>
    <property type="match status" value="1"/>
</dbReference>
<keyword evidence="1" id="KW-0805">Transcription regulation</keyword>
<reference evidence="5 6" key="1">
    <citation type="submission" date="2017-08" db="EMBL/GenBank/DDBJ databases">
        <authorList>
            <person name="de Groot N.N."/>
        </authorList>
    </citation>
    <scope>NUCLEOTIDE SEQUENCE [LARGE SCALE GENOMIC DNA]</scope>
    <source>
        <strain evidence="5 6">USBA 78</strain>
    </source>
</reference>
<protein>
    <submittedName>
        <fullName evidence="5">RNA polymerase sigma factor, sigma-70 family</fullName>
    </submittedName>
</protein>
<dbReference type="NCBIfam" id="TIGR02937">
    <property type="entry name" value="sigma70-ECF"/>
    <property type="match status" value="1"/>
</dbReference>
<dbReference type="Gene3D" id="1.10.10.10">
    <property type="entry name" value="Winged helix-like DNA-binding domain superfamily/Winged helix DNA-binding domain"/>
    <property type="match status" value="1"/>
</dbReference>
<dbReference type="EMBL" id="OBMM01000012">
    <property type="protein sequence ID" value="SOC31040.1"/>
    <property type="molecule type" value="Genomic_DNA"/>
</dbReference>
<keyword evidence="2" id="KW-0731">Sigma factor</keyword>
<evidence type="ECO:0000259" key="4">
    <source>
        <dbReference type="Pfam" id="PF08281"/>
    </source>
</evidence>
<evidence type="ECO:0000256" key="2">
    <source>
        <dbReference type="ARBA" id="ARBA00023082"/>
    </source>
</evidence>
<dbReference type="Pfam" id="PF08281">
    <property type="entry name" value="Sigma70_r4_2"/>
    <property type="match status" value="1"/>
</dbReference>
<dbReference type="InterPro" id="IPR013324">
    <property type="entry name" value="RNA_pol_sigma_r3/r4-like"/>
</dbReference>
<gene>
    <name evidence="5" type="ORF">SAMN05428964_11218</name>
</gene>
<dbReference type="AlphaFoldDB" id="A0A285U2T3"/>
<dbReference type="InterPro" id="IPR039425">
    <property type="entry name" value="RNA_pol_sigma-70-like"/>
</dbReference>
<organism evidence="5 6">
    <name type="scientific">Thalassospira xiamenensis</name>
    <dbReference type="NCBI Taxonomy" id="220697"/>
    <lineage>
        <taxon>Bacteria</taxon>
        <taxon>Pseudomonadati</taxon>
        <taxon>Pseudomonadota</taxon>
        <taxon>Alphaproteobacteria</taxon>
        <taxon>Rhodospirillales</taxon>
        <taxon>Thalassospiraceae</taxon>
        <taxon>Thalassospira</taxon>
    </lineage>
</organism>
<proteinExistence type="predicted"/>
<dbReference type="PANTHER" id="PTHR43133:SF51">
    <property type="entry name" value="RNA POLYMERASE SIGMA FACTOR"/>
    <property type="match status" value="1"/>
</dbReference>
<accession>A0A285U2T3</accession>
<dbReference type="GO" id="GO:0003677">
    <property type="term" value="F:DNA binding"/>
    <property type="evidence" value="ECO:0007669"/>
    <property type="project" value="InterPro"/>
</dbReference>
<keyword evidence="3" id="KW-0804">Transcription</keyword>
<feature type="domain" description="RNA polymerase sigma factor 70 region 4 type 2" evidence="4">
    <location>
        <begin position="25"/>
        <end position="76"/>
    </location>
</feature>
<dbReference type="GO" id="GO:0006352">
    <property type="term" value="P:DNA-templated transcription initiation"/>
    <property type="evidence" value="ECO:0007669"/>
    <property type="project" value="InterPro"/>
</dbReference>
<evidence type="ECO:0000313" key="5">
    <source>
        <dbReference type="EMBL" id="SOC31040.1"/>
    </source>
</evidence>
<dbReference type="CDD" id="cd06171">
    <property type="entry name" value="Sigma70_r4"/>
    <property type="match status" value="1"/>
</dbReference>
<evidence type="ECO:0000256" key="3">
    <source>
        <dbReference type="ARBA" id="ARBA00023163"/>
    </source>
</evidence>
<dbReference type="InterPro" id="IPR036388">
    <property type="entry name" value="WH-like_DNA-bd_sf"/>
</dbReference>
<evidence type="ECO:0000256" key="1">
    <source>
        <dbReference type="ARBA" id="ARBA00023015"/>
    </source>
</evidence>
<sequence length="83" mass="9668">MRNETELPAEDSPLFAYQPDTELRNDLAAAIHSLPDKYRTVIVLRDIRELSIEEIAIELGFSRAAVKSRIHRGRRMIREYLDD</sequence>
<dbReference type="Proteomes" id="UP000219068">
    <property type="component" value="Unassembled WGS sequence"/>
</dbReference>
<evidence type="ECO:0000313" key="6">
    <source>
        <dbReference type="Proteomes" id="UP000219068"/>
    </source>
</evidence>
<dbReference type="PANTHER" id="PTHR43133">
    <property type="entry name" value="RNA POLYMERASE ECF-TYPE SIGMA FACTO"/>
    <property type="match status" value="1"/>
</dbReference>
<dbReference type="InterPro" id="IPR013249">
    <property type="entry name" value="RNA_pol_sigma70_r4_t2"/>
</dbReference>